<evidence type="ECO:0000313" key="3">
    <source>
        <dbReference type="Proteomes" id="UP000198748"/>
    </source>
</evidence>
<name>A0A1G6VRR5_9BACT</name>
<dbReference type="EMBL" id="FNAN01000001">
    <property type="protein sequence ID" value="SDD55545.1"/>
    <property type="molecule type" value="Genomic_DNA"/>
</dbReference>
<dbReference type="AlphaFoldDB" id="A0A1G6VRR5"/>
<accession>A0A1G6VRR5</accession>
<dbReference type="Proteomes" id="UP000198748">
    <property type="component" value="Unassembled WGS sequence"/>
</dbReference>
<proteinExistence type="predicted"/>
<feature type="chain" id="PRO_5011580023" evidence="1">
    <location>
        <begin position="23"/>
        <end position="126"/>
    </location>
</feature>
<gene>
    <name evidence="2" type="ORF">SAMN04487996_101307</name>
</gene>
<feature type="signal peptide" evidence="1">
    <location>
        <begin position="1"/>
        <end position="22"/>
    </location>
</feature>
<dbReference type="OrthoDB" id="1098690at2"/>
<evidence type="ECO:0000256" key="1">
    <source>
        <dbReference type="SAM" id="SignalP"/>
    </source>
</evidence>
<sequence>MVKYLSKIRLLTFLSVILLLTAKCKKDAPIQEMDVVCEVQDPIWNLKWLNAEFKQFIGGPEVNGIVLYEYNGDQVIEVQNSLFSSTNMHQHLCNGVKLDLQSPQAISDYYAKRKEVKILYGTKLWQ</sequence>
<organism evidence="2 3">
    <name type="scientific">Dyadobacter soli</name>
    <dbReference type="NCBI Taxonomy" id="659014"/>
    <lineage>
        <taxon>Bacteria</taxon>
        <taxon>Pseudomonadati</taxon>
        <taxon>Bacteroidota</taxon>
        <taxon>Cytophagia</taxon>
        <taxon>Cytophagales</taxon>
        <taxon>Spirosomataceae</taxon>
        <taxon>Dyadobacter</taxon>
    </lineage>
</organism>
<protein>
    <submittedName>
        <fullName evidence="2">Uncharacterized protein</fullName>
    </submittedName>
</protein>
<evidence type="ECO:0000313" key="2">
    <source>
        <dbReference type="EMBL" id="SDD55545.1"/>
    </source>
</evidence>
<reference evidence="3" key="1">
    <citation type="submission" date="2016-10" db="EMBL/GenBank/DDBJ databases">
        <authorList>
            <person name="Varghese N."/>
            <person name="Submissions S."/>
        </authorList>
    </citation>
    <scope>NUCLEOTIDE SEQUENCE [LARGE SCALE GENOMIC DNA]</scope>
    <source>
        <strain evidence="3">DSM 25329</strain>
    </source>
</reference>
<dbReference type="RefSeq" id="WP_090146002.1">
    <property type="nucleotide sequence ID" value="NZ_FNAN01000001.1"/>
</dbReference>
<keyword evidence="1" id="KW-0732">Signal</keyword>
<keyword evidence="3" id="KW-1185">Reference proteome</keyword>